<evidence type="ECO:0000313" key="8">
    <source>
        <dbReference type="EMBL" id="CAE8616478.1"/>
    </source>
</evidence>
<dbReference type="PRINTS" id="PR00783">
    <property type="entry name" value="MINTRINSICP"/>
</dbReference>
<dbReference type="Pfam" id="PF00230">
    <property type="entry name" value="MIP"/>
    <property type="match status" value="1"/>
</dbReference>
<dbReference type="EMBL" id="CAJNNW010035589">
    <property type="protein sequence ID" value="CAE8728683.1"/>
    <property type="molecule type" value="Genomic_DNA"/>
</dbReference>
<proteinExistence type="inferred from homology"/>
<evidence type="ECO:0000256" key="3">
    <source>
        <dbReference type="ARBA" id="ARBA00022989"/>
    </source>
</evidence>
<dbReference type="Gene3D" id="1.20.1080.10">
    <property type="entry name" value="Glycerol uptake facilitator protein"/>
    <property type="match status" value="1"/>
</dbReference>
<dbReference type="Proteomes" id="UP000626109">
    <property type="component" value="Unassembled WGS sequence"/>
</dbReference>
<dbReference type="GO" id="GO:0016020">
    <property type="term" value="C:membrane"/>
    <property type="evidence" value="ECO:0007669"/>
    <property type="project" value="UniProtKB-SubCell"/>
</dbReference>
<keyword evidence="2 5" id="KW-0812">Transmembrane</keyword>
<gene>
    <name evidence="8" type="ORF">PGLA1383_LOCUS34165</name>
    <name evidence="7" type="ORF">PGLA1383_LOCUS9962</name>
    <name evidence="9" type="ORF">PGLA2088_LOCUS45202</name>
</gene>
<dbReference type="SUPFAM" id="SSF81338">
    <property type="entry name" value="Aquaporin-like"/>
    <property type="match status" value="1"/>
</dbReference>
<dbReference type="GO" id="GO:0015267">
    <property type="term" value="F:channel activity"/>
    <property type="evidence" value="ECO:0007669"/>
    <property type="project" value="InterPro"/>
</dbReference>
<evidence type="ECO:0000256" key="2">
    <source>
        <dbReference type="ARBA" id="ARBA00022692"/>
    </source>
</evidence>
<comment type="subcellular location">
    <subcellularLocation>
        <location evidence="1">Membrane</location>
        <topology evidence="1">Multi-pass membrane protein</topology>
    </subcellularLocation>
</comment>
<sequence length="84" mass="8859">VAMFTFKWAIDRSATGLIAYPGEEPERVIDVKAGLAEFIAMALFVIIGCGTACANGAADAQNRLLLAFAFGIAIMVLAYSVGHH</sequence>
<dbReference type="EMBL" id="CAJNNV010004819">
    <property type="protein sequence ID" value="CAE8591281.1"/>
    <property type="molecule type" value="Genomic_DNA"/>
</dbReference>
<keyword evidence="3 6" id="KW-1133">Transmembrane helix</keyword>
<evidence type="ECO:0000256" key="5">
    <source>
        <dbReference type="RuleBase" id="RU000477"/>
    </source>
</evidence>
<evidence type="ECO:0000256" key="6">
    <source>
        <dbReference type="SAM" id="Phobius"/>
    </source>
</evidence>
<keyword evidence="5" id="KW-0813">Transport</keyword>
<feature type="transmembrane region" description="Helical" evidence="6">
    <location>
        <begin position="38"/>
        <end position="57"/>
    </location>
</feature>
<name>A0A813G1D6_POLGL</name>
<comment type="caution">
    <text evidence="8">The sequence shown here is derived from an EMBL/GenBank/DDBJ whole genome shotgun (WGS) entry which is preliminary data.</text>
</comment>
<evidence type="ECO:0000256" key="1">
    <source>
        <dbReference type="ARBA" id="ARBA00004141"/>
    </source>
</evidence>
<evidence type="ECO:0000256" key="4">
    <source>
        <dbReference type="ARBA" id="ARBA00023136"/>
    </source>
</evidence>
<evidence type="ECO:0000313" key="10">
    <source>
        <dbReference type="Proteomes" id="UP000654075"/>
    </source>
</evidence>
<reference evidence="8" key="1">
    <citation type="submission" date="2021-02" db="EMBL/GenBank/DDBJ databases">
        <authorList>
            <person name="Dougan E. K."/>
            <person name="Rhodes N."/>
            <person name="Thang M."/>
            <person name="Chan C."/>
        </authorList>
    </citation>
    <scope>NUCLEOTIDE SEQUENCE</scope>
</reference>
<dbReference type="EMBL" id="CAJNNV010025883">
    <property type="protein sequence ID" value="CAE8616478.1"/>
    <property type="molecule type" value="Genomic_DNA"/>
</dbReference>
<dbReference type="OrthoDB" id="3222at2759"/>
<feature type="non-terminal residue" evidence="8">
    <location>
        <position position="84"/>
    </location>
</feature>
<keyword evidence="10" id="KW-1185">Reference proteome</keyword>
<dbReference type="Proteomes" id="UP000654075">
    <property type="component" value="Unassembled WGS sequence"/>
</dbReference>
<organism evidence="8 10">
    <name type="scientific">Polarella glacialis</name>
    <name type="common">Dinoflagellate</name>
    <dbReference type="NCBI Taxonomy" id="89957"/>
    <lineage>
        <taxon>Eukaryota</taxon>
        <taxon>Sar</taxon>
        <taxon>Alveolata</taxon>
        <taxon>Dinophyceae</taxon>
        <taxon>Suessiales</taxon>
        <taxon>Suessiaceae</taxon>
        <taxon>Polarella</taxon>
    </lineage>
</organism>
<dbReference type="AlphaFoldDB" id="A0A813G1D6"/>
<protein>
    <recommendedName>
        <fullName evidence="11">Aquaporin</fullName>
    </recommendedName>
</protein>
<keyword evidence="4 6" id="KW-0472">Membrane</keyword>
<feature type="transmembrane region" description="Helical" evidence="6">
    <location>
        <begin position="64"/>
        <end position="82"/>
    </location>
</feature>
<comment type="similarity">
    <text evidence="5">Belongs to the MIP/aquaporin (TC 1.A.8) family.</text>
</comment>
<dbReference type="InterPro" id="IPR000425">
    <property type="entry name" value="MIP"/>
</dbReference>
<evidence type="ECO:0000313" key="9">
    <source>
        <dbReference type="EMBL" id="CAE8728683.1"/>
    </source>
</evidence>
<accession>A0A813G1D6</accession>
<evidence type="ECO:0008006" key="11">
    <source>
        <dbReference type="Google" id="ProtNLM"/>
    </source>
</evidence>
<evidence type="ECO:0000313" key="7">
    <source>
        <dbReference type="EMBL" id="CAE8591281.1"/>
    </source>
</evidence>
<dbReference type="InterPro" id="IPR023271">
    <property type="entry name" value="Aquaporin-like"/>
</dbReference>